<dbReference type="GO" id="GO:0016020">
    <property type="term" value="C:membrane"/>
    <property type="evidence" value="ECO:0007669"/>
    <property type="project" value="UniProtKB-SubCell"/>
</dbReference>
<sequence>MGIERYIAISYPVFYRINLDSKPLKNVVIPIVSTVFVAMCSICATVIAVHTNAPTHYHCGRKATFGERFTTFLYVTNIFCNVLSTLLSAAAYIKARTMTKNIQLAQRQAHIIRYYILISLLSTILVSIPNTISLFQVYVKSVSDAIAKPSVWMQTINSGIHLFVYLLLNRDFRERVLHILHLGESADTRTRDGAAVFLVSVKERAIS</sequence>
<keyword evidence="3 5" id="KW-1133">Transmembrane helix</keyword>
<dbReference type="Proteomes" id="UP001331761">
    <property type="component" value="Unassembled WGS sequence"/>
</dbReference>
<gene>
    <name evidence="7" type="ORF">GCK32_016691</name>
</gene>
<keyword evidence="4 5" id="KW-0472">Membrane</keyword>
<dbReference type="InterPro" id="IPR019424">
    <property type="entry name" value="7TM_GPCR_Srsx"/>
</dbReference>
<dbReference type="InterPro" id="IPR017452">
    <property type="entry name" value="GPCR_Rhodpsn_7TM"/>
</dbReference>
<feature type="transmembrane region" description="Helical" evidence="5">
    <location>
        <begin position="114"/>
        <end position="139"/>
    </location>
</feature>
<comment type="caution">
    <text evidence="7">The sequence shown here is derived from an EMBL/GenBank/DDBJ whole genome shotgun (WGS) entry which is preliminary data.</text>
</comment>
<evidence type="ECO:0000256" key="1">
    <source>
        <dbReference type="ARBA" id="ARBA00004370"/>
    </source>
</evidence>
<dbReference type="Pfam" id="PF10320">
    <property type="entry name" value="7TM_GPCR_Srsx"/>
    <property type="match status" value="1"/>
</dbReference>
<evidence type="ECO:0000313" key="7">
    <source>
        <dbReference type="EMBL" id="KAK5970029.1"/>
    </source>
</evidence>
<dbReference type="AlphaFoldDB" id="A0AAN8F652"/>
<feature type="transmembrane region" description="Helical" evidence="5">
    <location>
        <begin position="71"/>
        <end position="93"/>
    </location>
</feature>
<feature type="domain" description="G-protein coupled receptors family 1 profile" evidence="6">
    <location>
        <begin position="1"/>
        <end position="165"/>
    </location>
</feature>
<evidence type="ECO:0000259" key="6">
    <source>
        <dbReference type="PROSITE" id="PS50262"/>
    </source>
</evidence>
<dbReference type="SUPFAM" id="SSF81321">
    <property type="entry name" value="Family A G protein-coupled receptor-like"/>
    <property type="match status" value="1"/>
</dbReference>
<evidence type="ECO:0000313" key="8">
    <source>
        <dbReference type="Proteomes" id="UP001331761"/>
    </source>
</evidence>
<keyword evidence="8" id="KW-1185">Reference proteome</keyword>
<keyword evidence="2 5" id="KW-0812">Transmembrane</keyword>
<dbReference type="PROSITE" id="PS50262">
    <property type="entry name" value="G_PROTEIN_RECEP_F1_2"/>
    <property type="match status" value="1"/>
</dbReference>
<comment type="subcellular location">
    <subcellularLocation>
        <location evidence="1">Membrane</location>
    </subcellularLocation>
</comment>
<feature type="transmembrane region" description="Helical" evidence="5">
    <location>
        <begin position="27"/>
        <end position="51"/>
    </location>
</feature>
<evidence type="ECO:0000256" key="5">
    <source>
        <dbReference type="SAM" id="Phobius"/>
    </source>
</evidence>
<feature type="transmembrane region" description="Helical" evidence="5">
    <location>
        <begin position="151"/>
        <end position="168"/>
    </location>
</feature>
<evidence type="ECO:0000256" key="2">
    <source>
        <dbReference type="ARBA" id="ARBA00022692"/>
    </source>
</evidence>
<name>A0AAN8F652_TRICO</name>
<evidence type="ECO:0000256" key="3">
    <source>
        <dbReference type="ARBA" id="ARBA00022989"/>
    </source>
</evidence>
<reference evidence="7 8" key="1">
    <citation type="submission" date="2019-10" db="EMBL/GenBank/DDBJ databases">
        <title>Assembly and Annotation for the nematode Trichostrongylus colubriformis.</title>
        <authorList>
            <person name="Martin J."/>
        </authorList>
    </citation>
    <scope>NUCLEOTIDE SEQUENCE [LARGE SCALE GENOMIC DNA]</scope>
    <source>
        <strain evidence="7">G859</strain>
        <tissue evidence="7">Whole worm</tissue>
    </source>
</reference>
<evidence type="ECO:0000256" key="4">
    <source>
        <dbReference type="ARBA" id="ARBA00023136"/>
    </source>
</evidence>
<organism evidence="7 8">
    <name type="scientific">Trichostrongylus colubriformis</name>
    <name type="common">Black scour worm</name>
    <dbReference type="NCBI Taxonomy" id="6319"/>
    <lineage>
        <taxon>Eukaryota</taxon>
        <taxon>Metazoa</taxon>
        <taxon>Ecdysozoa</taxon>
        <taxon>Nematoda</taxon>
        <taxon>Chromadorea</taxon>
        <taxon>Rhabditida</taxon>
        <taxon>Rhabditina</taxon>
        <taxon>Rhabditomorpha</taxon>
        <taxon>Strongyloidea</taxon>
        <taxon>Trichostrongylidae</taxon>
        <taxon>Trichostrongylus</taxon>
    </lineage>
</organism>
<dbReference type="Gene3D" id="1.20.1070.10">
    <property type="entry name" value="Rhodopsin 7-helix transmembrane proteins"/>
    <property type="match status" value="1"/>
</dbReference>
<accession>A0AAN8F652</accession>
<dbReference type="EMBL" id="WIXE01019418">
    <property type="protein sequence ID" value="KAK5970029.1"/>
    <property type="molecule type" value="Genomic_DNA"/>
</dbReference>
<protein>
    <recommendedName>
        <fullName evidence="6">G-protein coupled receptors family 1 profile domain-containing protein</fullName>
    </recommendedName>
</protein>
<proteinExistence type="predicted"/>